<dbReference type="AlphaFoldDB" id="T1BTD2"/>
<comment type="similarity">
    <text evidence="2">Belongs to the thiolase-like superfamily. FabH family.</text>
</comment>
<dbReference type="SUPFAM" id="SSF53901">
    <property type="entry name" value="Thiolase-like"/>
    <property type="match status" value="1"/>
</dbReference>
<dbReference type="GO" id="GO:0006633">
    <property type="term" value="P:fatty acid biosynthetic process"/>
    <property type="evidence" value="ECO:0007669"/>
    <property type="project" value="UniProtKB-KW"/>
</dbReference>
<reference evidence="11" key="2">
    <citation type="journal article" date="2014" name="ISME J.">
        <title>Microbial stratification in low pH oxic and suboxic macroscopic growths along an acid mine drainage.</title>
        <authorList>
            <person name="Mendez-Garcia C."/>
            <person name="Mesa V."/>
            <person name="Sprenger R.R."/>
            <person name="Richter M."/>
            <person name="Diez M.S."/>
            <person name="Solano J."/>
            <person name="Bargiela R."/>
            <person name="Golyshina O.V."/>
            <person name="Manteca A."/>
            <person name="Ramos J.L."/>
            <person name="Gallego J.R."/>
            <person name="Llorente I."/>
            <person name="Martins Dos Santos V.A."/>
            <person name="Jensen O.N."/>
            <person name="Pelaez A.I."/>
            <person name="Sanchez J."/>
            <person name="Ferrer M."/>
        </authorList>
    </citation>
    <scope>NUCLEOTIDE SEQUENCE</scope>
</reference>
<dbReference type="Gene3D" id="3.40.47.10">
    <property type="match status" value="1"/>
</dbReference>
<dbReference type="InterPro" id="IPR013747">
    <property type="entry name" value="ACP_syn_III_C"/>
</dbReference>
<evidence type="ECO:0000259" key="9">
    <source>
        <dbReference type="Pfam" id="PF08541"/>
    </source>
</evidence>
<organism evidence="11">
    <name type="scientific">mine drainage metagenome</name>
    <dbReference type="NCBI Taxonomy" id="410659"/>
    <lineage>
        <taxon>unclassified sequences</taxon>
        <taxon>metagenomes</taxon>
        <taxon>ecological metagenomes</taxon>
    </lineage>
</organism>
<dbReference type="EC" id="2.3.1.180" evidence="3"/>
<comment type="caution">
    <text evidence="11">The sequence shown here is derived from an EMBL/GenBank/DDBJ whole genome shotgun (WGS) entry which is preliminary data.</text>
</comment>
<evidence type="ECO:0000256" key="5">
    <source>
        <dbReference type="ARBA" id="ARBA00022679"/>
    </source>
</evidence>
<sequence length="321" mass="35149">MYSRIVSTGHFVPERILTNRDLERMVNTSDEWIQSRTGIRERHIVSDGETNLDLCEQAARRALEAADLTPGDLDLILVATTTPNQVFPNMGVLLQERLGGHGYACFSLEAACTGFIYALSVANSMIQTGQIRRALVVGGETLSRITDYTDRSTCILFGDGAGAVILEASPDAGFLSVRIHADGMHKDLLYFPSGISQGFDRLRDKRDFIQMRGNEVFRVAVNTLCQIAQETLDAAGVGPDELSWLVPHQANLRIIEAIARKLALPMERVVLTIGEHGNTSTASIPMALDVAVRDGRIQRGQLLLFEAFGGGFTWGSALVRF</sequence>
<dbReference type="InterPro" id="IPR016039">
    <property type="entry name" value="Thiolase-like"/>
</dbReference>
<name>T1BTD2_9ZZZZ</name>
<reference evidence="11" key="1">
    <citation type="submission" date="2013-08" db="EMBL/GenBank/DDBJ databases">
        <authorList>
            <person name="Mendez C."/>
            <person name="Richter M."/>
            <person name="Ferrer M."/>
            <person name="Sanchez J."/>
        </authorList>
    </citation>
    <scope>NUCLEOTIDE SEQUENCE</scope>
</reference>
<evidence type="ECO:0000256" key="3">
    <source>
        <dbReference type="ARBA" id="ARBA00012333"/>
    </source>
</evidence>
<dbReference type="Pfam" id="PF08541">
    <property type="entry name" value="ACP_syn_III_C"/>
    <property type="match status" value="1"/>
</dbReference>
<evidence type="ECO:0000256" key="7">
    <source>
        <dbReference type="ARBA" id="ARBA00023098"/>
    </source>
</evidence>
<gene>
    <name evidence="11" type="ORF">B1B_01849</name>
</gene>
<evidence type="ECO:0000256" key="1">
    <source>
        <dbReference type="ARBA" id="ARBA00005194"/>
    </source>
</evidence>
<proteinExistence type="inferred from homology"/>
<dbReference type="NCBIfam" id="TIGR00747">
    <property type="entry name" value="fabH"/>
    <property type="match status" value="1"/>
</dbReference>
<evidence type="ECO:0000313" key="11">
    <source>
        <dbReference type="EMBL" id="EQD76176.1"/>
    </source>
</evidence>
<dbReference type="InterPro" id="IPR013751">
    <property type="entry name" value="ACP_syn_III_N"/>
</dbReference>
<dbReference type="Pfam" id="PF08545">
    <property type="entry name" value="ACP_syn_III"/>
    <property type="match status" value="1"/>
</dbReference>
<dbReference type="FunFam" id="3.40.47.10:FF:000004">
    <property type="entry name" value="3-oxoacyl-[acyl-carrier-protein] synthase 3"/>
    <property type="match status" value="1"/>
</dbReference>
<evidence type="ECO:0000256" key="4">
    <source>
        <dbReference type="ARBA" id="ARBA00022516"/>
    </source>
</evidence>
<keyword evidence="7" id="KW-0443">Lipid metabolism</keyword>
<keyword evidence="4" id="KW-0444">Lipid biosynthesis</keyword>
<accession>T1BTD2</accession>
<evidence type="ECO:0000256" key="2">
    <source>
        <dbReference type="ARBA" id="ARBA00008642"/>
    </source>
</evidence>
<evidence type="ECO:0000259" key="10">
    <source>
        <dbReference type="Pfam" id="PF08545"/>
    </source>
</evidence>
<keyword evidence="6" id="KW-0276">Fatty acid metabolism</keyword>
<protein>
    <recommendedName>
        <fullName evidence="3">beta-ketoacyl-[acyl-carrier-protein] synthase III</fullName>
        <ecNumber evidence="3">2.3.1.180</ecNumber>
    </recommendedName>
</protein>
<dbReference type="CDD" id="cd00830">
    <property type="entry name" value="KAS_III"/>
    <property type="match status" value="1"/>
</dbReference>
<dbReference type="EMBL" id="AUZY01001119">
    <property type="protein sequence ID" value="EQD76176.1"/>
    <property type="molecule type" value="Genomic_DNA"/>
</dbReference>
<keyword evidence="8" id="KW-0275">Fatty acid biosynthesis</keyword>
<evidence type="ECO:0000256" key="8">
    <source>
        <dbReference type="ARBA" id="ARBA00023160"/>
    </source>
</evidence>
<keyword evidence="5" id="KW-0808">Transferase</keyword>
<feature type="domain" description="Beta-ketoacyl-[acyl-carrier-protein] synthase III C-terminal" evidence="9">
    <location>
        <begin position="232"/>
        <end position="320"/>
    </location>
</feature>
<dbReference type="GO" id="GO:0033818">
    <property type="term" value="F:beta-ketoacyl-acyl-carrier-protein synthase III activity"/>
    <property type="evidence" value="ECO:0007669"/>
    <property type="project" value="UniProtKB-EC"/>
</dbReference>
<comment type="pathway">
    <text evidence="1">Lipid metabolism; fatty acid biosynthesis.</text>
</comment>
<dbReference type="NCBIfam" id="NF006829">
    <property type="entry name" value="PRK09352.1"/>
    <property type="match status" value="1"/>
</dbReference>
<feature type="domain" description="Beta-ketoacyl-[acyl-carrier-protein] synthase III N-terminal" evidence="10">
    <location>
        <begin position="106"/>
        <end position="183"/>
    </location>
</feature>
<dbReference type="PANTHER" id="PTHR43091">
    <property type="entry name" value="3-OXOACYL-[ACYL-CARRIER-PROTEIN] SYNTHASE"/>
    <property type="match status" value="1"/>
</dbReference>
<dbReference type="PANTHER" id="PTHR43091:SF1">
    <property type="entry name" value="BETA-KETOACYL-[ACYL-CARRIER-PROTEIN] SYNTHASE III, CHLOROPLASTIC"/>
    <property type="match status" value="1"/>
</dbReference>
<dbReference type="HAMAP" id="MF_01815">
    <property type="entry name" value="FabH"/>
    <property type="match status" value="1"/>
</dbReference>
<dbReference type="GO" id="GO:0004315">
    <property type="term" value="F:3-oxoacyl-[acyl-carrier-protein] synthase activity"/>
    <property type="evidence" value="ECO:0007669"/>
    <property type="project" value="InterPro"/>
</dbReference>
<dbReference type="InterPro" id="IPR004655">
    <property type="entry name" value="FabH"/>
</dbReference>
<evidence type="ECO:0000256" key="6">
    <source>
        <dbReference type="ARBA" id="ARBA00022832"/>
    </source>
</evidence>